<dbReference type="InterPro" id="IPR021622">
    <property type="entry name" value="Afadin/alpha-actinin-bd"/>
</dbReference>
<feature type="compositionally biased region" description="Basic and acidic residues" evidence="3">
    <location>
        <begin position="703"/>
        <end position="712"/>
    </location>
</feature>
<keyword evidence="2" id="KW-0175">Coiled coil</keyword>
<evidence type="ECO:0000256" key="3">
    <source>
        <dbReference type="SAM" id="MobiDB-lite"/>
    </source>
</evidence>
<dbReference type="AlphaFoldDB" id="A0A0P1BJQ4"/>
<reference evidence="4 5" key="1">
    <citation type="submission" date="2014-09" db="EMBL/GenBank/DDBJ databases">
        <authorList>
            <person name="Magalhaes I.L.F."/>
            <person name="Oliveira U."/>
            <person name="Santos F.R."/>
            <person name="Vidigal T.H.D.A."/>
            <person name="Brescovit A.D."/>
            <person name="Santos A.J."/>
        </authorList>
    </citation>
    <scope>NUCLEOTIDE SEQUENCE [LARGE SCALE GENOMIC DNA]</scope>
</reference>
<dbReference type="EMBL" id="CCYA01000273">
    <property type="protein sequence ID" value="CEH15963.1"/>
    <property type="molecule type" value="Genomic_DNA"/>
</dbReference>
<feature type="compositionally biased region" description="Basic and acidic residues" evidence="3">
    <location>
        <begin position="671"/>
        <end position="680"/>
    </location>
</feature>
<feature type="compositionally biased region" description="Low complexity" evidence="3">
    <location>
        <begin position="584"/>
        <end position="599"/>
    </location>
</feature>
<evidence type="ECO:0000313" key="4">
    <source>
        <dbReference type="EMBL" id="CEH15963.1"/>
    </source>
</evidence>
<feature type="compositionally biased region" description="Basic and acidic residues" evidence="3">
    <location>
        <begin position="607"/>
        <end position="629"/>
    </location>
</feature>
<dbReference type="Proteomes" id="UP000054845">
    <property type="component" value="Unassembled WGS sequence"/>
</dbReference>
<feature type="region of interest" description="Disordered" evidence="3">
    <location>
        <begin position="814"/>
        <end position="888"/>
    </location>
</feature>
<feature type="compositionally biased region" description="Low complexity" evidence="3">
    <location>
        <begin position="563"/>
        <end position="572"/>
    </location>
</feature>
<dbReference type="STRING" id="401625.A0A0P1BJQ4"/>
<dbReference type="Pfam" id="PF11559">
    <property type="entry name" value="ADIP"/>
    <property type="match status" value="1"/>
</dbReference>
<feature type="compositionally biased region" description="Low complexity" evidence="3">
    <location>
        <begin position="773"/>
        <end position="789"/>
    </location>
</feature>
<feature type="region of interest" description="Disordered" evidence="3">
    <location>
        <begin position="550"/>
        <end position="801"/>
    </location>
</feature>
<comment type="similarity">
    <text evidence="1">Belongs to the ADIP family.</text>
</comment>
<feature type="region of interest" description="Disordered" evidence="3">
    <location>
        <begin position="1"/>
        <end position="26"/>
    </location>
</feature>
<feature type="compositionally biased region" description="Polar residues" evidence="3">
    <location>
        <begin position="714"/>
        <end position="727"/>
    </location>
</feature>
<organism evidence="4 5">
    <name type="scientific">Ceraceosorus bombacis</name>
    <dbReference type="NCBI Taxonomy" id="401625"/>
    <lineage>
        <taxon>Eukaryota</taxon>
        <taxon>Fungi</taxon>
        <taxon>Dikarya</taxon>
        <taxon>Basidiomycota</taxon>
        <taxon>Ustilaginomycotina</taxon>
        <taxon>Exobasidiomycetes</taxon>
        <taxon>Ceraceosorales</taxon>
        <taxon>Ceraceosoraceae</taxon>
        <taxon>Ceraceosorus</taxon>
    </lineage>
</organism>
<feature type="region of interest" description="Disordered" evidence="3">
    <location>
        <begin position="160"/>
        <end position="182"/>
    </location>
</feature>
<feature type="region of interest" description="Disordered" evidence="3">
    <location>
        <begin position="376"/>
        <end position="396"/>
    </location>
</feature>
<feature type="region of interest" description="Disordered" evidence="3">
    <location>
        <begin position="107"/>
        <end position="141"/>
    </location>
</feature>
<sequence length="888" mass="96111">MVRDVQASKASEPVHPPPADVAAGAPADDSLLSLASSSSSHPTFDQLNALLLSRGYLSEPLNVSSLPTRSLDALCQALHSLLGQRAEDVDLRDALAARNRALNSRAERMERELQEEREARLSAERKSERERNRNKHLADEGKALEANLKAAQSDLQSSRRALQTVKASAHQSALSSTRQSTRQRAAYSEATAATTRGCFPTARCVPFAFLADDAHGPFNRAGTGGVEAALMREAEERASRLADENIQYKAMLLDAANDVKEATRQVVALLPMGGQGDACTSLSSSSSSLYASLNDPWTMDQLFATSMASPTHVDVHKRLRAVLNTLQEGTSSLRALRVEESLKHAMRVKDLDDEITALSSRQEPDKARELGEAAAQAHASSTGFYHAKQTPREEKREMERKLLDAITRLGRAEEQVSMLERERRRWKDALKSGTGADEQMAEVVRLRQQSEALKLELEHARSAIKEAQTANDRAVERLRLERLSWEEERMQRAPAETRGATNRDESLGVIAATQRAAPSTTRRVSFFGDAKKQEGDCSAESNTVVLHSLDASESKSTSRPGPSAAAHVTSVRRSSRVSEKSRQSDSSGETARTGASRRSAAIDDEIVDAHASKSSRINDDAIRSTENERSTTSNSSSRRKRAKGAVSEQEASPSPSSRSELEEVSVALTVEPHDGSRAVEEDTGAATEKQGGRRTFRSSNKRARQEEVEHVASDNLNTSSNVPSTLISDVERATKRTLSGRRAVSSTPLVDRSLLGQRGKDARVPNVPLPTASSLGKSGAPFSSSSSRSNSDKPGIKRARTALVDVSAATLNNSLPEMQAKADQAHPHPKVLPKSRQQQASTSERARATRQPSWAERQALARERVRARNAGAGAGVGASAGAATVKMP</sequence>
<feature type="compositionally biased region" description="Low complexity" evidence="3">
    <location>
        <begin position="879"/>
        <end position="888"/>
    </location>
</feature>
<name>A0A0P1BJQ4_9BASI</name>
<feature type="compositionally biased region" description="Basic residues" evidence="3">
    <location>
        <begin position="692"/>
        <end position="702"/>
    </location>
</feature>
<feature type="compositionally biased region" description="Low complexity" evidence="3">
    <location>
        <begin position="645"/>
        <end position="668"/>
    </location>
</feature>
<protein>
    <submittedName>
        <fullName evidence="4">Afadin/alpha-actinin-binding</fullName>
    </submittedName>
</protein>
<keyword evidence="5" id="KW-1185">Reference proteome</keyword>
<evidence type="ECO:0000313" key="5">
    <source>
        <dbReference type="Proteomes" id="UP000054845"/>
    </source>
</evidence>
<dbReference type="OrthoDB" id="3361294at2759"/>
<evidence type="ECO:0000256" key="1">
    <source>
        <dbReference type="ARBA" id="ARBA00009291"/>
    </source>
</evidence>
<accession>A0A0P1BJQ4</accession>
<proteinExistence type="inferred from homology"/>
<evidence type="ECO:0000256" key="2">
    <source>
        <dbReference type="ARBA" id="ARBA00023054"/>
    </source>
</evidence>